<evidence type="ECO:0000313" key="2">
    <source>
        <dbReference type="Proteomes" id="UP000219494"/>
    </source>
</evidence>
<protein>
    <submittedName>
        <fullName evidence="1">Uncharacterized protein</fullName>
    </submittedName>
</protein>
<dbReference type="EMBL" id="OBMI01000002">
    <property type="protein sequence ID" value="SOB86819.1"/>
    <property type="molecule type" value="Genomic_DNA"/>
</dbReference>
<dbReference type="Proteomes" id="UP000219494">
    <property type="component" value="Unassembled WGS sequence"/>
</dbReference>
<reference evidence="1 2" key="1">
    <citation type="submission" date="2017-07" db="EMBL/GenBank/DDBJ databases">
        <authorList>
            <person name="Sun Z.S."/>
            <person name="Albrecht U."/>
            <person name="Echele G."/>
            <person name="Lee C.C."/>
        </authorList>
    </citation>
    <scope>NUCLEOTIDE SEQUENCE [LARGE SCALE GENOMIC DNA]</scope>
    <source>
        <strain evidence="1 2">CGMCC 1.12672</strain>
    </source>
</reference>
<dbReference type="Pfam" id="PF06676">
    <property type="entry name" value="DUF1178"/>
    <property type="match status" value="1"/>
</dbReference>
<organism evidence="1 2">
    <name type="scientific">Sphingomonas guangdongensis</name>
    <dbReference type="NCBI Taxonomy" id="1141890"/>
    <lineage>
        <taxon>Bacteria</taxon>
        <taxon>Pseudomonadati</taxon>
        <taxon>Pseudomonadota</taxon>
        <taxon>Alphaproteobacteria</taxon>
        <taxon>Sphingomonadales</taxon>
        <taxon>Sphingomonadaceae</taxon>
        <taxon>Sphingomonas</taxon>
    </lineage>
</organism>
<gene>
    <name evidence="1" type="ORF">SAMN06297144_1929</name>
</gene>
<dbReference type="AlphaFoldDB" id="A0A285QZK4"/>
<keyword evidence="2" id="KW-1185">Reference proteome</keyword>
<name>A0A285QZK4_9SPHN</name>
<proteinExistence type="predicted"/>
<dbReference type="InterPro" id="IPR009562">
    <property type="entry name" value="DUF1178"/>
</dbReference>
<dbReference type="PIRSF" id="PIRSF032131">
    <property type="entry name" value="UCP032131"/>
    <property type="match status" value="1"/>
</dbReference>
<dbReference type="RefSeq" id="WP_097063795.1">
    <property type="nucleotide sequence ID" value="NZ_OBMI01000002.1"/>
</dbReference>
<evidence type="ECO:0000313" key="1">
    <source>
        <dbReference type="EMBL" id="SOB86819.1"/>
    </source>
</evidence>
<sequence>MIVFDLRCAAAHVFEVWFGSSGAYEEQRSAGLICCPVCGDTDVSKAVMAPSVAAKGNQASAVPDPAAMKVAFAALQQAQAEALKSSEWVGMQFADKARAMHSGTAPSVPIHGQATRAEAEALIEEGVPVAPLLVPVVPPDARN</sequence>
<accession>A0A285QZK4</accession>
<dbReference type="OrthoDB" id="9799894at2"/>